<dbReference type="GO" id="GO:0046983">
    <property type="term" value="F:protein dimerization activity"/>
    <property type="evidence" value="ECO:0007669"/>
    <property type="project" value="InterPro"/>
</dbReference>
<dbReference type="Gene3D" id="4.10.280.10">
    <property type="entry name" value="Helix-loop-helix DNA-binding domain"/>
    <property type="match status" value="1"/>
</dbReference>
<dbReference type="GO" id="GO:0005634">
    <property type="term" value="C:nucleus"/>
    <property type="evidence" value="ECO:0007669"/>
    <property type="project" value="UniProtKB-SubCell"/>
</dbReference>
<evidence type="ECO:0000256" key="6">
    <source>
        <dbReference type="SAM" id="MobiDB-lite"/>
    </source>
</evidence>
<dbReference type="Gene3D" id="6.10.250.980">
    <property type="match status" value="1"/>
</dbReference>
<dbReference type="FunFam" id="4.10.280.10:FF:000009">
    <property type="entry name" value="Transcription factor HES-1"/>
    <property type="match status" value="1"/>
</dbReference>
<dbReference type="SUPFAM" id="SSF158457">
    <property type="entry name" value="Orange domain-like"/>
    <property type="match status" value="1"/>
</dbReference>
<dbReference type="GO" id="GO:0006355">
    <property type="term" value="P:regulation of DNA-templated transcription"/>
    <property type="evidence" value="ECO:0007669"/>
    <property type="project" value="InterPro"/>
</dbReference>
<reference evidence="9" key="2">
    <citation type="journal article" date="2023" name="Science">
        <title>Genomic signatures of disease resistance in endangered staghorn corals.</title>
        <authorList>
            <person name="Vollmer S.V."/>
            <person name="Selwyn J.D."/>
            <person name="Despard B.A."/>
            <person name="Roesel C.L."/>
        </authorList>
    </citation>
    <scope>NUCLEOTIDE SEQUENCE</scope>
    <source>
        <strain evidence="9">K2</strain>
    </source>
</reference>
<dbReference type="SMART" id="SM00353">
    <property type="entry name" value="HLH"/>
    <property type="match status" value="1"/>
</dbReference>
<keyword evidence="5" id="KW-0539">Nucleus</keyword>
<comment type="subcellular location">
    <subcellularLocation>
        <location evidence="1">Nucleus</location>
    </subcellularLocation>
</comment>
<dbReference type="Pfam" id="PF00010">
    <property type="entry name" value="HLH"/>
    <property type="match status" value="1"/>
</dbReference>
<dbReference type="CDD" id="cd11410">
    <property type="entry name" value="bHLH_O_HES"/>
    <property type="match status" value="1"/>
</dbReference>
<dbReference type="SUPFAM" id="SSF47459">
    <property type="entry name" value="HLH, helix-loop-helix DNA-binding domain"/>
    <property type="match status" value="1"/>
</dbReference>
<sequence length="255" mass="28249">MDMEIVKPSHSSQTNSKKETKKSKKPLMEKMRRARINDSLNELKNLVLEAMKKDASRYSKMEKADILEMTVKYLRSLNADTPVHMQKQQDEAAMARYRAGFNDCAAKLSHLLMSADNITVPVRTQLLSHLASSCQKQREVSHSLEHELLLSPQPQSHATLPSFPAVSPIAGGNPALLDTNVCLTNRFPSPPSSPLNNQERKHFSISSSMSSSMPSFVLSNGIPALILPNDAVQLLPLAMPNAATSFDSSVWRPWS</sequence>
<protein>
    <submittedName>
        <fullName evidence="9">Transcription factor HES-4-B</fullName>
    </submittedName>
</protein>
<evidence type="ECO:0000256" key="4">
    <source>
        <dbReference type="ARBA" id="ARBA00023163"/>
    </source>
</evidence>
<evidence type="ECO:0000313" key="10">
    <source>
        <dbReference type="Proteomes" id="UP001249851"/>
    </source>
</evidence>
<evidence type="ECO:0000259" key="7">
    <source>
        <dbReference type="PROSITE" id="PS50888"/>
    </source>
</evidence>
<dbReference type="PROSITE" id="PS50888">
    <property type="entry name" value="BHLH"/>
    <property type="match status" value="1"/>
</dbReference>
<dbReference type="EMBL" id="JARQWQ010000061">
    <property type="protein sequence ID" value="KAK2555661.1"/>
    <property type="molecule type" value="Genomic_DNA"/>
</dbReference>
<dbReference type="InterPro" id="IPR036638">
    <property type="entry name" value="HLH_DNA-bd_sf"/>
</dbReference>
<feature type="domain" description="BHLH" evidence="7">
    <location>
        <begin position="20"/>
        <end position="77"/>
    </location>
</feature>
<dbReference type="InterPro" id="IPR011598">
    <property type="entry name" value="bHLH_dom"/>
</dbReference>
<organism evidence="9 10">
    <name type="scientific">Acropora cervicornis</name>
    <name type="common">Staghorn coral</name>
    <dbReference type="NCBI Taxonomy" id="6130"/>
    <lineage>
        <taxon>Eukaryota</taxon>
        <taxon>Metazoa</taxon>
        <taxon>Cnidaria</taxon>
        <taxon>Anthozoa</taxon>
        <taxon>Hexacorallia</taxon>
        <taxon>Scleractinia</taxon>
        <taxon>Astrocoeniina</taxon>
        <taxon>Acroporidae</taxon>
        <taxon>Acropora</taxon>
    </lineage>
</organism>
<comment type="caution">
    <text evidence="9">The sequence shown here is derived from an EMBL/GenBank/DDBJ whole genome shotgun (WGS) entry which is preliminary data.</text>
</comment>
<reference evidence="9" key="1">
    <citation type="journal article" date="2023" name="G3 (Bethesda)">
        <title>Whole genome assembly and annotation of the endangered Caribbean coral Acropora cervicornis.</title>
        <authorList>
            <person name="Selwyn J.D."/>
            <person name="Vollmer S.V."/>
        </authorList>
    </citation>
    <scope>NUCLEOTIDE SEQUENCE</scope>
    <source>
        <strain evidence="9">K2</strain>
    </source>
</reference>
<dbReference type="PANTHER" id="PTHR10985">
    <property type="entry name" value="BASIC HELIX-LOOP-HELIX TRANSCRIPTION FACTOR, HES-RELATED"/>
    <property type="match status" value="1"/>
</dbReference>
<dbReference type="InterPro" id="IPR003650">
    <property type="entry name" value="Orange_dom"/>
</dbReference>
<keyword evidence="10" id="KW-1185">Reference proteome</keyword>
<evidence type="ECO:0000256" key="1">
    <source>
        <dbReference type="ARBA" id="ARBA00004123"/>
    </source>
</evidence>
<gene>
    <name evidence="9" type="ORF">P5673_022687</name>
</gene>
<dbReference type="Pfam" id="PF07527">
    <property type="entry name" value="Hairy_orange"/>
    <property type="match status" value="1"/>
</dbReference>
<accession>A0AAD9UZJ5</accession>
<evidence type="ECO:0000256" key="3">
    <source>
        <dbReference type="ARBA" id="ARBA00023125"/>
    </source>
</evidence>
<dbReference type="GO" id="GO:0003677">
    <property type="term" value="F:DNA binding"/>
    <property type="evidence" value="ECO:0007669"/>
    <property type="project" value="UniProtKB-KW"/>
</dbReference>
<proteinExistence type="predicted"/>
<keyword evidence="4" id="KW-0804">Transcription</keyword>
<evidence type="ECO:0000313" key="9">
    <source>
        <dbReference type="EMBL" id="KAK2555661.1"/>
    </source>
</evidence>
<evidence type="ECO:0000259" key="8">
    <source>
        <dbReference type="PROSITE" id="PS51054"/>
    </source>
</evidence>
<keyword evidence="3" id="KW-0238">DNA-binding</keyword>
<dbReference type="InterPro" id="IPR050370">
    <property type="entry name" value="HES_HEY"/>
</dbReference>
<feature type="domain" description="Orange" evidence="8">
    <location>
        <begin position="97"/>
        <end position="130"/>
    </location>
</feature>
<dbReference type="PROSITE" id="PS51054">
    <property type="entry name" value="ORANGE"/>
    <property type="match status" value="1"/>
</dbReference>
<dbReference type="AlphaFoldDB" id="A0AAD9UZJ5"/>
<evidence type="ECO:0000256" key="5">
    <source>
        <dbReference type="ARBA" id="ARBA00023242"/>
    </source>
</evidence>
<name>A0AAD9UZJ5_ACRCE</name>
<evidence type="ECO:0000256" key="2">
    <source>
        <dbReference type="ARBA" id="ARBA00023015"/>
    </source>
</evidence>
<dbReference type="SMART" id="SM00511">
    <property type="entry name" value="ORANGE"/>
    <property type="match status" value="1"/>
</dbReference>
<keyword evidence="2" id="KW-0805">Transcription regulation</keyword>
<feature type="region of interest" description="Disordered" evidence="6">
    <location>
        <begin position="1"/>
        <end position="30"/>
    </location>
</feature>
<dbReference type="Proteomes" id="UP001249851">
    <property type="component" value="Unassembled WGS sequence"/>
</dbReference>